<dbReference type="InterPro" id="IPR050441">
    <property type="entry name" value="RBM"/>
</dbReference>
<dbReference type="CDD" id="cd00590">
    <property type="entry name" value="RRM_SF"/>
    <property type="match status" value="1"/>
</dbReference>
<sequence length="233" mass="27419">MAGQDHQFMEGWFYFFNFVYIFVVLKVLETYSFCVFCFYHFMGVYFYRSRSPIHGRSEPSNPGDTLYVTGLSSRVTERDLEEHFSKEGKVSSCFLVVEPRTRISRGFAFVTMESAEDAERCIKYLNQSVLEGRYITIERSRRKRARTPTPGHYLGLKNTREYGFRGERGRYRDGPDRDNYSRRRSPRRSPYRGGQDYSPRRSPYGGRSRRDSSRSLPYSPHGSPDRKYARGSR</sequence>
<keyword evidence="3" id="KW-1133">Transmembrane helix</keyword>
<dbReference type="SMART" id="SM00360">
    <property type="entry name" value="RRM"/>
    <property type="match status" value="1"/>
</dbReference>
<feature type="domain" description="RRM" evidence="4">
    <location>
        <begin position="64"/>
        <end position="142"/>
    </location>
</feature>
<dbReference type="PANTHER" id="PTHR48034">
    <property type="entry name" value="TRANSFORMER-2 SEX-DETERMINING PROTEIN-RELATED"/>
    <property type="match status" value="1"/>
</dbReference>
<evidence type="ECO:0000259" key="4">
    <source>
        <dbReference type="PROSITE" id="PS50102"/>
    </source>
</evidence>
<dbReference type="InterPro" id="IPR012677">
    <property type="entry name" value="Nucleotide-bd_a/b_plait_sf"/>
</dbReference>
<feature type="compositionally biased region" description="Basic and acidic residues" evidence="2">
    <location>
        <begin position="223"/>
        <end position="233"/>
    </location>
</feature>
<keyword evidence="6" id="KW-1185">Reference proteome</keyword>
<evidence type="ECO:0000256" key="2">
    <source>
        <dbReference type="SAM" id="MobiDB-lite"/>
    </source>
</evidence>
<protein>
    <submittedName>
        <fullName evidence="5">Serine/arginine-rich splicing factor SR45a isoform C</fullName>
    </submittedName>
</protein>
<name>A0A445GHJ9_GLYSO</name>
<dbReference type="Proteomes" id="UP000289340">
    <property type="component" value="Chromosome 16"/>
</dbReference>
<dbReference type="InterPro" id="IPR000504">
    <property type="entry name" value="RRM_dom"/>
</dbReference>
<dbReference type="AlphaFoldDB" id="A0A445GHJ9"/>
<keyword evidence="1" id="KW-0694">RNA-binding</keyword>
<feature type="region of interest" description="Disordered" evidence="2">
    <location>
        <begin position="141"/>
        <end position="233"/>
    </location>
</feature>
<gene>
    <name evidence="5" type="ORF">D0Y65_043472</name>
</gene>
<dbReference type="EMBL" id="QZWG01000016">
    <property type="protein sequence ID" value="RZB60726.1"/>
    <property type="molecule type" value="Genomic_DNA"/>
</dbReference>
<dbReference type="GO" id="GO:0003723">
    <property type="term" value="F:RNA binding"/>
    <property type="evidence" value="ECO:0007669"/>
    <property type="project" value="UniProtKB-UniRule"/>
</dbReference>
<dbReference type="InterPro" id="IPR035979">
    <property type="entry name" value="RBD_domain_sf"/>
</dbReference>
<dbReference type="Gene3D" id="3.30.70.330">
    <property type="match status" value="1"/>
</dbReference>
<feature type="compositionally biased region" description="Basic and acidic residues" evidence="2">
    <location>
        <begin position="158"/>
        <end position="181"/>
    </location>
</feature>
<dbReference type="PROSITE" id="PS50102">
    <property type="entry name" value="RRM"/>
    <property type="match status" value="1"/>
</dbReference>
<reference evidence="5 6" key="1">
    <citation type="submission" date="2018-09" db="EMBL/GenBank/DDBJ databases">
        <title>A high-quality reference genome of wild soybean provides a powerful tool to mine soybean genomes.</title>
        <authorList>
            <person name="Xie M."/>
            <person name="Chung C.Y.L."/>
            <person name="Li M.-W."/>
            <person name="Wong F.-L."/>
            <person name="Chan T.-F."/>
            <person name="Lam H.-M."/>
        </authorList>
    </citation>
    <scope>NUCLEOTIDE SEQUENCE [LARGE SCALE GENOMIC DNA]</scope>
    <source>
        <strain evidence="6">cv. W05</strain>
        <tissue evidence="5">Hypocotyl of etiolated seedlings</tissue>
    </source>
</reference>
<feature type="transmembrane region" description="Helical" evidence="3">
    <location>
        <begin position="12"/>
        <end position="41"/>
    </location>
</feature>
<organism evidence="5 6">
    <name type="scientific">Glycine soja</name>
    <name type="common">Wild soybean</name>
    <dbReference type="NCBI Taxonomy" id="3848"/>
    <lineage>
        <taxon>Eukaryota</taxon>
        <taxon>Viridiplantae</taxon>
        <taxon>Streptophyta</taxon>
        <taxon>Embryophyta</taxon>
        <taxon>Tracheophyta</taxon>
        <taxon>Spermatophyta</taxon>
        <taxon>Magnoliopsida</taxon>
        <taxon>eudicotyledons</taxon>
        <taxon>Gunneridae</taxon>
        <taxon>Pentapetalae</taxon>
        <taxon>rosids</taxon>
        <taxon>fabids</taxon>
        <taxon>Fabales</taxon>
        <taxon>Fabaceae</taxon>
        <taxon>Papilionoideae</taxon>
        <taxon>50 kb inversion clade</taxon>
        <taxon>NPAAA clade</taxon>
        <taxon>indigoferoid/millettioid clade</taxon>
        <taxon>Phaseoleae</taxon>
        <taxon>Glycine</taxon>
        <taxon>Glycine subgen. Soja</taxon>
    </lineage>
</organism>
<comment type="caution">
    <text evidence="5">The sequence shown here is derived from an EMBL/GenBank/DDBJ whole genome shotgun (WGS) entry which is preliminary data.</text>
</comment>
<keyword evidence="3" id="KW-0472">Membrane</keyword>
<accession>A0A445GHJ9</accession>
<keyword evidence="3" id="KW-0812">Transmembrane</keyword>
<evidence type="ECO:0000256" key="3">
    <source>
        <dbReference type="SAM" id="Phobius"/>
    </source>
</evidence>
<proteinExistence type="predicted"/>
<dbReference type="SUPFAM" id="SSF54928">
    <property type="entry name" value="RNA-binding domain, RBD"/>
    <property type="match status" value="1"/>
</dbReference>
<dbReference type="Pfam" id="PF00076">
    <property type="entry name" value="RRM_1"/>
    <property type="match status" value="1"/>
</dbReference>
<evidence type="ECO:0000313" key="6">
    <source>
        <dbReference type="Proteomes" id="UP000289340"/>
    </source>
</evidence>
<evidence type="ECO:0000313" key="5">
    <source>
        <dbReference type="EMBL" id="RZB60726.1"/>
    </source>
</evidence>
<evidence type="ECO:0000256" key="1">
    <source>
        <dbReference type="PROSITE-ProRule" id="PRU00176"/>
    </source>
</evidence>